<dbReference type="InterPro" id="IPR017930">
    <property type="entry name" value="Myb_dom"/>
</dbReference>
<gene>
    <name evidence="5" type="ORF">F3Y22_tig00112857pilonHSYRG00031</name>
</gene>
<evidence type="ECO:0000313" key="5">
    <source>
        <dbReference type="EMBL" id="KAE8663943.1"/>
    </source>
</evidence>
<feature type="domain" description="HTH myb-type" evidence="4">
    <location>
        <begin position="36"/>
        <end position="60"/>
    </location>
</feature>
<dbReference type="Gene3D" id="1.10.10.60">
    <property type="entry name" value="Homeodomain-like"/>
    <property type="match status" value="1"/>
</dbReference>
<dbReference type="PROSITE" id="PS51294">
    <property type="entry name" value="HTH_MYB"/>
    <property type="match status" value="1"/>
</dbReference>
<evidence type="ECO:0000313" key="6">
    <source>
        <dbReference type="Proteomes" id="UP000436088"/>
    </source>
</evidence>
<evidence type="ECO:0000259" key="4">
    <source>
        <dbReference type="PROSITE" id="PS51294"/>
    </source>
</evidence>
<comment type="caution">
    <text evidence="5">The sequence shown here is derived from an EMBL/GenBank/DDBJ whole genome shotgun (WGS) entry which is preliminary data.</text>
</comment>
<evidence type="ECO:0000256" key="2">
    <source>
        <dbReference type="ARBA" id="ARBA00023242"/>
    </source>
</evidence>
<reference evidence="5" key="1">
    <citation type="submission" date="2019-09" db="EMBL/GenBank/DDBJ databases">
        <title>Draft genome information of white flower Hibiscus syriacus.</title>
        <authorList>
            <person name="Kim Y.-M."/>
        </authorList>
    </citation>
    <scope>NUCLEOTIDE SEQUENCE [LARGE SCALE GENOMIC DNA]</scope>
    <source>
        <strain evidence="5">YM2019G1</strain>
    </source>
</reference>
<keyword evidence="6" id="KW-1185">Reference proteome</keyword>
<proteinExistence type="predicted"/>
<organism evidence="5 6">
    <name type="scientific">Hibiscus syriacus</name>
    <name type="common">Rose of Sharon</name>
    <dbReference type="NCBI Taxonomy" id="106335"/>
    <lineage>
        <taxon>Eukaryota</taxon>
        <taxon>Viridiplantae</taxon>
        <taxon>Streptophyta</taxon>
        <taxon>Embryophyta</taxon>
        <taxon>Tracheophyta</taxon>
        <taxon>Spermatophyta</taxon>
        <taxon>Magnoliopsida</taxon>
        <taxon>eudicotyledons</taxon>
        <taxon>Gunneridae</taxon>
        <taxon>Pentapetalae</taxon>
        <taxon>rosids</taxon>
        <taxon>malvids</taxon>
        <taxon>Malvales</taxon>
        <taxon>Malvaceae</taxon>
        <taxon>Malvoideae</taxon>
        <taxon>Hibiscus</taxon>
    </lineage>
</organism>
<dbReference type="Proteomes" id="UP000436088">
    <property type="component" value="Unassembled WGS sequence"/>
</dbReference>
<evidence type="ECO:0000256" key="1">
    <source>
        <dbReference type="ARBA" id="ARBA00004123"/>
    </source>
</evidence>
<name>A0A6A2WS50_HIBSY</name>
<dbReference type="AlphaFoldDB" id="A0A6A2WS50"/>
<dbReference type="EMBL" id="VEPZ02001661">
    <property type="protein sequence ID" value="KAE8663943.1"/>
    <property type="molecule type" value="Genomic_DNA"/>
</dbReference>
<protein>
    <recommendedName>
        <fullName evidence="4">HTH myb-type domain-containing protein</fullName>
    </recommendedName>
</protein>
<feature type="compositionally biased region" description="Basic and acidic residues" evidence="3">
    <location>
        <begin position="127"/>
        <end position="138"/>
    </location>
</feature>
<keyword evidence="2" id="KW-0539">Nucleus</keyword>
<accession>A0A6A2WS50</accession>
<dbReference type="GO" id="GO:0005634">
    <property type="term" value="C:nucleus"/>
    <property type="evidence" value="ECO:0007669"/>
    <property type="project" value="UniProtKB-SubCell"/>
</dbReference>
<sequence length="157" mass="18190">MFVSLFGTRVGIGHAKYLIFFVLAYDLIYQGKAVVIARLFAGRTDNAVKNHWHVIMARRCRQRSLPYHHQKPCNQPQIITHDFGLLFCKYKQGFPRNMLFADEKEQAIEFYDFLKVNTDSNTSEVTDNSRRDEEEVNQHHTKPGPAFFDFLSLGSSS</sequence>
<feature type="region of interest" description="Disordered" evidence="3">
    <location>
        <begin position="121"/>
        <end position="145"/>
    </location>
</feature>
<evidence type="ECO:0000256" key="3">
    <source>
        <dbReference type="SAM" id="MobiDB-lite"/>
    </source>
</evidence>
<comment type="subcellular location">
    <subcellularLocation>
        <location evidence="1">Nucleus</location>
    </subcellularLocation>
</comment>